<evidence type="ECO:0000256" key="9">
    <source>
        <dbReference type="SAM" id="MobiDB-lite"/>
    </source>
</evidence>
<dbReference type="PROSITE" id="PS51466">
    <property type="entry name" value="PINIT"/>
    <property type="match status" value="1"/>
</dbReference>
<dbReference type="InterPro" id="IPR038654">
    <property type="entry name" value="PINIT_sf"/>
</dbReference>
<keyword evidence="6" id="KW-0833">Ubl conjugation pathway</keyword>
<comment type="pathway">
    <text evidence="1">Protein modification; protein sumoylation.</text>
</comment>
<keyword evidence="13" id="KW-1185">Reference proteome</keyword>
<feature type="domain" description="SP-RING-type" evidence="10">
    <location>
        <begin position="258"/>
        <end position="339"/>
    </location>
</feature>
<dbReference type="Proteomes" id="UP000037035">
    <property type="component" value="Unassembled WGS sequence"/>
</dbReference>
<evidence type="ECO:0000256" key="3">
    <source>
        <dbReference type="ARBA" id="ARBA00022679"/>
    </source>
</evidence>
<evidence type="ECO:0000256" key="1">
    <source>
        <dbReference type="ARBA" id="ARBA00004718"/>
    </source>
</evidence>
<dbReference type="VEuPathDB" id="FungiDB:VP01_37g1"/>
<evidence type="ECO:0000313" key="13">
    <source>
        <dbReference type="Proteomes" id="UP000037035"/>
    </source>
</evidence>
<evidence type="ECO:0000256" key="2">
    <source>
        <dbReference type="ARBA" id="ARBA00005383"/>
    </source>
</evidence>
<feature type="region of interest" description="Disordered" evidence="9">
    <location>
        <begin position="357"/>
        <end position="401"/>
    </location>
</feature>
<evidence type="ECO:0000259" key="11">
    <source>
        <dbReference type="PROSITE" id="PS51466"/>
    </source>
</evidence>
<gene>
    <name evidence="12" type="ORF">VP01_37g1</name>
</gene>
<comment type="caution">
    <text evidence="12">The sequence shown here is derived from an EMBL/GenBank/DDBJ whole genome shotgun (WGS) entry which is preliminary data.</text>
</comment>
<name>A0A0L6UU87_9BASI</name>
<feature type="region of interest" description="Disordered" evidence="9">
    <location>
        <begin position="1"/>
        <end position="42"/>
    </location>
</feature>
<organism evidence="12 13">
    <name type="scientific">Puccinia sorghi</name>
    <dbReference type="NCBI Taxonomy" id="27349"/>
    <lineage>
        <taxon>Eukaryota</taxon>
        <taxon>Fungi</taxon>
        <taxon>Dikarya</taxon>
        <taxon>Basidiomycota</taxon>
        <taxon>Pucciniomycotina</taxon>
        <taxon>Pucciniomycetes</taxon>
        <taxon>Pucciniales</taxon>
        <taxon>Pucciniaceae</taxon>
        <taxon>Puccinia</taxon>
    </lineage>
</organism>
<dbReference type="GO" id="GO:0016925">
    <property type="term" value="P:protein sumoylation"/>
    <property type="evidence" value="ECO:0007669"/>
    <property type="project" value="UniProtKB-UniPathway"/>
</dbReference>
<protein>
    <recommendedName>
        <fullName evidence="14">SP-RING-type domain-containing protein</fullName>
    </recommendedName>
</protein>
<keyword evidence="7" id="KW-0862">Zinc</keyword>
<comment type="similarity">
    <text evidence="2">Belongs to the PIAS family.</text>
</comment>
<evidence type="ECO:0000256" key="4">
    <source>
        <dbReference type="ARBA" id="ARBA00022723"/>
    </source>
</evidence>
<dbReference type="Pfam" id="PF02891">
    <property type="entry name" value="zf-MIZ"/>
    <property type="match status" value="1"/>
</dbReference>
<dbReference type="InterPro" id="IPR023321">
    <property type="entry name" value="PINIT"/>
</dbReference>
<evidence type="ECO:0000313" key="12">
    <source>
        <dbReference type="EMBL" id="KNZ51807.1"/>
    </source>
</evidence>
<dbReference type="PANTHER" id="PTHR10782:SF4">
    <property type="entry name" value="TONALLI, ISOFORM E"/>
    <property type="match status" value="1"/>
</dbReference>
<keyword evidence="4" id="KW-0479">Metal-binding</keyword>
<dbReference type="OrthoDB" id="28127at2759"/>
<dbReference type="PROSITE" id="PS51044">
    <property type="entry name" value="ZF_SP_RING"/>
    <property type="match status" value="1"/>
</dbReference>
<evidence type="ECO:0000259" key="10">
    <source>
        <dbReference type="PROSITE" id="PS51044"/>
    </source>
</evidence>
<evidence type="ECO:0000256" key="7">
    <source>
        <dbReference type="ARBA" id="ARBA00022833"/>
    </source>
</evidence>
<dbReference type="InterPro" id="IPR013083">
    <property type="entry name" value="Znf_RING/FYVE/PHD"/>
</dbReference>
<dbReference type="GO" id="GO:0061665">
    <property type="term" value="F:SUMO ligase activity"/>
    <property type="evidence" value="ECO:0007669"/>
    <property type="project" value="TreeGrafter"/>
</dbReference>
<feature type="compositionally biased region" description="Low complexity" evidence="9">
    <location>
        <begin position="370"/>
        <end position="382"/>
    </location>
</feature>
<evidence type="ECO:0000256" key="8">
    <source>
        <dbReference type="PROSITE-ProRule" id="PRU00452"/>
    </source>
</evidence>
<reference evidence="12 13" key="1">
    <citation type="submission" date="2015-08" db="EMBL/GenBank/DDBJ databases">
        <title>Next Generation Sequencing and Analysis of the Genome of Puccinia sorghi L Schw, the Causal Agent of Maize Common Rust.</title>
        <authorList>
            <person name="Rochi L."/>
            <person name="Burguener G."/>
            <person name="Darino M."/>
            <person name="Turjanski A."/>
            <person name="Kreff E."/>
            <person name="Dieguez M.J."/>
            <person name="Sacco F."/>
        </authorList>
    </citation>
    <scope>NUCLEOTIDE SEQUENCE [LARGE SCALE GENOMIC DNA]</scope>
    <source>
        <strain evidence="12 13">RO10H11247</strain>
    </source>
</reference>
<dbReference type="AlphaFoldDB" id="A0A0L6UU87"/>
<feature type="compositionally biased region" description="Polar residues" evidence="9">
    <location>
        <begin position="1"/>
        <end position="18"/>
    </location>
</feature>
<evidence type="ECO:0000256" key="5">
    <source>
        <dbReference type="ARBA" id="ARBA00022771"/>
    </source>
</evidence>
<keyword evidence="3" id="KW-0808">Transferase</keyword>
<accession>A0A0L6UU87</accession>
<feature type="domain" description="PINIT" evidence="11">
    <location>
        <begin position="21"/>
        <end position="229"/>
    </location>
</feature>
<dbReference type="InterPro" id="IPR004181">
    <property type="entry name" value="Znf_MIZ"/>
</dbReference>
<dbReference type="GO" id="GO:0000785">
    <property type="term" value="C:chromatin"/>
    <property type="evidence" value="ECO:0007669"/>
    <property type="project" value="TreeGrafter"/>
</dbReference>
<evidence type="ECO:0008006" key="14">
    <source>
        <dbReference type="Google" id="ProtNLM"/>
    </source>
</evidence>
<dbReference type="Gene3D" id="3.30.40.10">
    <property type="entry name" value="Zinc/RING finger domain, C3HC4 (zinc finger)"/>
    <property type="match status" value="1"/>
</dbReference>
<dbReference type="PANTHER" id="PTHR10782">
    <property type="entry name" value="ZINC FINGER MIZ DOMAIN-CONTAINING PROTEIN"/>
    <property type="match status" value="1"/>
</dbReference>
<sequence length="440" mass="48590">MRSSAYPSKQSTNNSPYSNHQSFPPQPPPHFSNGNPTAFNPRTLPITFEPSPFYRVDSAASMVAICSTDSLFMILFPSEAAQNDRKSQVSSILSPCLFTSRSPSNLSGTFSLNTPGSQYQLRIFATSESFYQQPSYLSNPHNPTSLPPALIEFPTTIDIKLNSCSFNANLKGIKKQPGTAPPPNLALVPGKNGIGQALDLKDGKPNQIEIAYSNCDKRFYFVVYLVEYYGVYGLMKNLKTIQKRGHEQVLKEIIAGSGDEDVMTSASVITLTDPVVFGRIKIPIRSMRCKHLQCFDAEMFYTMMEQTPTWLCPVCNSKLKNEEITIDEYFESILKASPASLDSVVVEADGKWHDERYEHGTSTKRPSPHSVMSVGSAGSGSRAEGGGQRRSGHLRVEGGGQRKRKITVLDLDSYRARSVKRHKGFSNSADCVIDLTLDDD</sequence>
<dbReference type="EMBL" id="LAVV01008835">
    <property type="protein sequence ID" value="KNZ51807.1"/>
    <property type="molecule type" value="Genomic_DNA"/>
</dbReference>
<dbReference type="Pfam" id="PF14324">
    <property type="entry name" value="PINIT"/>
    <property type="match status" value="1"/>
</dbReference>
<dbReference type="GO" id="GO:0008270">
    <property type="term" value="F:zinc ion binding"/>
    <property type="evidence" value="ECO:0007669"/>
    <property type="project" value="UniProtKB-KW"/>
</dbReference>
<keyword evidence="5 8" id="KW-0863">Zinc-finger</keyword>
<dbReference type="Gene3D" id="2.60.120.780">
    <property type="entry name" value="PINIT domain"/>
    <property type="match status" value="1"/>
</dbReference>
<proteinExistence type="inferred from homology"/>
<dbReference type="UniPathway" id="UPA00886"/>
<evidence type="ECO:0000256" key="6">
    <source>
        <dbReference type="ARBA" id="ARBA00022786"/>
    </source>
</evidence>
<dbReference type="STRING" id="27349.A0A0L6UU87"/>